<evidence type="ECO:0000313" key="3">
    <source>
        <dbReference type="Proteomes" id="UP000014155"/>
    </source>
</evidence>
<feature type="transmembrane region" description="Helical" evidence="1">
    <location>
        <begin position="25"/>
        <end position="43"/>
    </location>
</feature>
<feature type="transmembrane region" description="Helical" evidence="1">
    <location>
        <begin position="143"/>
        <end position="160"/>
    </location>
</feature>
<keyword evidence="3" id="KW-1185">Reference proteome</keyword>
<dbReference type="STRING" id="1195236.CTER_3448"/>
<gene>
    <name evidence="2" type="ORF">CTER_3448</name>
</gene>
<organism evidence="2 3">
    <name type="scientific">Ruminiclostridium cellobioparum subsp. termitidis CT1112</name>
    <dbReference type="NCBI Taxonomy" id="1195236"/>
    <lineage>
        <taxon>Bacteria</taxon>
        <taxon>Bacillati</taxon>
        <taxon>Bacillota</taxon>
        <taxon>Clostridia</taxon>
        <taxon>Eubacteriales</taxon>
        <taxon>Oscillospiraceae</taxon>
        <taxon>Ruminiclostridium</taxon>
    </lineage>
</organism>
<keyword evidence="1" id="KW-0812">Transmembrane</keyword>
<dbReference type="AlphaFoldDB" id="S0FHH7"/>
<accession>S0FHH7</accession>
<evidence type="ECO:0000256" key="1">
    <source>
        <dbReference type="SAM" id="Phobius"/>
    </source>
</evidence>
<dbReference type="RefSeq" id="WP_004627769.1">
    <property type="nucleotide sequence ID" value="NZ_AORV01000046.1"/>
</dbReference>
<feature type="transmembrane region" description="Helical" evidence="1">
    <location>
        <begin position="64"/>
        <end position="84"/>
    </location>
</feature>
<dbReference type="InterPro" id="IPR048147">
    <property type="entry name" value="CBO0543-like"/>
</dbReference>
<keyword evidence="1" id="KW-1133">Transmembrane helix</keyword>
<evidence type="ECO:0000313" key="2">
    <source>
        <dbReference type="EMBL" id="EMS70882.1"/>
    </source>
</evidence>
<feature type="transmembrane region" description="Helical" evidence="1">
    <location>
        <begin position="121"/>
        <end position="137"/>
    </location>
</feature>
<feature type="transmembrane region" description="Helical" evidence="1">
    <location>
        <begin position="90"/>
        <end position="109"/>
    </location>
</feature>
<name>S0FHH7_RUMCE</name>
<dbReference type="Proteomes" id="UP000014155">
    <property type="component" value="Unassembled WGS sequence"/>
</dbReference>
<dbReference type="NCBIfam" id="NF041644">
    <property type="entry name" value="CBO0543_fam"/>
    <property type="match status" value="1"/>
</dbReference>
<sequence>MNIAVIIIIIFSTWKWGDWKNWQKYHPTMLFVALANLLYNFIYCKGPLWEIQPGILQNGILTELLYSFIVFPLTALMFLSNLPSSRGKQALHILKYILVYFIFELVFYFSNMIIYRHGWNLSYSFIWNVMMFIVWTVHFKKPLLAYVTSLGVMIIVLSLFPA</sequence>
<keyword evidence="1" id="KW-0472">Membrane</keyword>
<dbReference type="PATRIC" id="fig|1195236.3.peg.3672"/>
<reference evidence="2 3" key="1">
    <citation type="journal article" date="2013" name="Genome Announc.">
        <title>Draft Genome Sequence of the Cellulolytic, Mesophilic, Anaerobic Bacterium Clostridium termitidis Strain CT1112 (DSM 5398).</title>
        <authorList>
            <person name="Lal S."/>
            <person name="Ramachandran U."/>
            <person name="Zhang X."/>
            <person name="Munir R."/>
            <person name="Sparling R."/>
            <person name="Levin D.B."/>
        </authorList>
    </citation>
    <scope>NUCLEOTIDE SEQUENCE [LARGE SCALE GENOMIC DNA]</scope>
    <source>
        <strain evidence="2 3">CT1112</strain>
    </source>
</reference>
<dbReference type="EMBL" id="AORV01000046">
    <property type="protein sequence ID" value="EMS70882.1"/>
    <property type="molecule type" value="Genomic_DNA"/>
</dbReference>
<proteinExistence type="predicted"/>
<dbReference type="eggNOG" id="ENOG50334A4">
    <property type="taxonomic scope" value="Bacteria"/>
</dbReference>
<protein>
    <submittedName>
        <fullName evidence="2">Uncharacterized protein</fullName>
    </submittedName>
</protein>
<comment type="caution">
    <text evidence="2">The sequence shown here is derived from an EMBL/GenBank/DDBJ whole genome shotgun (WGS) entry which is preliminary data.</text>
</comment>